<evidence type="ECO:0000259" key="9">
    <source>
        <dbReference type="Pfam" id="PF00675"/>
    </source>
</evidence>
<evidence type="ECO:0000313" key="12">
    <source>
        <dbReference type="Proteomes" id="UP000681315"/>
    </source>
</evidence>
<accession>A0ABS3SVJ2</accession>
<keyword evidence="5" id="KW-0378">Hydrolase</keyword>
<keyword evidence="6" id="KW-0862">Zinc</keyword>
<dbReference type="PROSITE" id="PS00143">
    <property type="entry name" value="INSULINASE"/>
    <property type="match status" value="1"/>
</dbReference>
<comment type="cofactor">
    <cofactor evidence="1">
        <name>Zn(2+)</name>
        <dbReference type="ChEBI" id="CHEBI:29105"/>
    </cofactor>
</comment>
<dbReference type="Pfam" id="PF00675">
    <property type="entry name" value="Peptidase_M16"/>
    <property type="match status" value="1"/>
</dbReference>
<comment type="caution">
    <text evidence="11">The sequence shown here is derived from an EMBL/GenBank/DDBJ whole genome shotgun (WGS) entry which is preliminary data.</text>
</comment>
<evidence type="ECO:0000256" key="5">
    <source>
        <dbReference type="ARBA" id="ARBA00022801"/>
    </source>
</evidence>
<evidence type="ECO:0000256" key="3">
    <source>
        <dbReference type="ARBA" id="ARBA00022670"/>
    </source>
</evidence>
<protein>
    <submittedName>
        <fullName evidence="11">Insulinase family protein</fullName>
    </submittedName>
</protein>
<feature type="domain" description="Peptidase M16 C-terminal" evidence="10">
    <location>
        <begin position="692"/>
        <end position="866"/>
    </location>
</feature>
<dbReference type="PANTHER" id="PTHR43690:SF34">
    <property type="entry name" value="ZINC PROTEASE PQQL-LIKE"/>
    <property type="match status" value="1"/>
</dbReference>
<dbReference type="InterPro" id="IPR011765">
    <property type="entry name" value="Pept_M16_N"/>
</dbReference>
<dbReference type="EMBL" id="JAGEVG010000021">
    <property type="protein sequence ID" value="MBO3099748.1"/>
    <property type="molecule type" value="Genomic_DNA"/>
</dbReference>
<gene>
    <name evidence="11" type="ORF">J4051_15840</name>
</gene>
<evidence type="ECO:0000256" key="8">
    <source>
        <dbReference type="RuleBase" id="RU004447"/>
    </source>
</evidence>
<keyword evidence="12" id="KW-1185">Reference proteome</keyword>
<dbReference type="RefSeq" id="WP_208234855.1">
    <property type="nucleotide sequence ID" value="NZ_JAGEVG010000021.1"/>
</dbReference>
<dbReference type="SUPFAM" id="SSF63411">
    <property type="entry name" value="LuxS/MPP-like metallohydrolase"/>
    <property type="match status" value="4"/>
</dbReference>
<keyword evidence="7" id="KW-0482">Metalloprotease</keyword>
<dbReference type="InterPro" id="IPR007863">
    <property type="entry name" value="Peptidase_M16_C"/>
</dbReference>
<proteinExistence type="inferred from homology"/>
<keyword evidence="4" id="KW-0479">Metal-binding</keyword>
<feature type="domain" description="Peptidase M16 N-terminal" evidence="9">
    <location>
        <begin position="53"/>
        <end position="171"/>
    </location>
</feature>
<dbReference type="InterPro" id="IPR050626">
    <property type="entry name" value="Peptidase_M16"/>
</dbReference>
<sequence>MKDIKTIITTFLLIVSLSLTAQVKDLSEKIPIDPTIKTGKLDNGLTYYIKHNPKPADKAVLRLVLNVGSILEDEDQLGLAHFIEHMAFNGTKSFEKNDLIDYLQSLGVEFGADLNAHTSFDETVYKLSIPTNDTDVFDKSLKVLRDWADGITFSHEEIDNERGIVAEELRARSGARTRMYYQSIPVLTNNSRYAERLPIGTLDVIMNSEYDALKRFYKDWYRPDLMALVIVGDFDVTETEEKVKTIFEDLKAVKNPRERIYYDIKDNDAPSVSIITDKEAQGVSISIYHKKQGTEVETLKDYKEQLLQLLYSGMLKQRLAEVEKSADAPFLSANAGMGKFLGPLDSYYLRAILKEDKIVEGIEALLTESERARRFGFKTSELERYKAALLNSADLYRKETGKIPTRTYVERYIDNYTGNKPIPSDTFRYHFYNEMLPTITVEDVNNLAKKWITDKNIAVVINAIDKEDLKLPTETEILELLNKNAKKKVEPYVDSLENLKLMTEIPHAGKIVSSIYNDKIDMTMWKFANGVTVIAKPTGFQNDMISMNGFRPGGSSVAPDSLYVSARSAGNIIGASGINNISNTDLGKLNMGKSVRVTPYINFYDELFSGSSSSADLERMLQMTYLYFTAPNRDQNVFDAYKASSLSLYKDQDKSPDAVFRKKISEVMTQNHLRGIPLTEEQVETGMDLETAFDFYKERFASANGFTFVFVGSFDIEKLKAFTTQYLGSLPSNLNEKSTWNDIGLRRPEGIIKNTIVKGIGDKSQVVMNFTGSLDFTLEQKEQLTLLAKLLKIKLTEELREKMSGVYGVRVSGFAANRPNDWYRMSIEFTCAPENVERLTNKVFEEIEIIKRDGASEKDLHKLKEAELSRTKEWLTNNSYWVAKLKEAYEFDLEYSDILNYETQINKMSTKDFKDAANTYFDESNYAEFILLPEKK</sequence>
<evidence type="ECO:0000259" key="10">
    <source>
        <dbReference type="Pfam" id="PF05193"/>
    </source>
</evidence>
<dbReference type="Proteomes" id="UP000681315">
    <property type="component" value="Unassembled WGS sequence"/>
</dbReference>
<evidence type="ECO:0000256" key="7">
    <source>
        <dbReference type="ARBA" id="ARBA00023049"/>
    </source>
</evidence>
<evidence type="ECO:0000256" key="6">
    <source>
        <dbReference type="ARBA" id="ARBA00022833"/>
    </source>
</evidence>
<reference evidence="11 12" key="1">
    <citation type="submission" date="2021-03" db="EMBL/GenBank/DDBJ databases">
        <title>Gelidibacter sp. nov., isolated from costal sediment.</title>
        <authorList>
            <person name="Lun K.-Y."/>
        </authorList>
    </citation>
    <scope>NUCLEOTIDE SEQUENCE [LARGE SCALE GENOMIC DNA]</scope>
    <source>
        <strain evidence="11 12">DF109</strain>
    </source>
</reference>
<evidence type="ECO:0000313" key="11">
    <source>
        <dbReference type="EMBL" id="MBO3099748.1"/>
    </source>
</evidence>
<comment type="similarity">
    <text evidence="2 8">Belongs to the peptidase M16 family.</text>
</comment>
<dbReference type="InterPro" id="IPR011249">
    <property type="entry name" value="Metalloenz_LuxS/M16"/>
</dbReference>
<evidence type="ECO:0000256" key="1">
    <source>
        <dbReference type="ARBA" id="ARBA00001947"/>
    </source>
</evidence>
<feature type="domain" description="Peptidase M16 C-terminal" evidence="10">
    <location>
        <begin position="210"/>
        <end position="389"/>
    </location>
</feature>
<organism evidence="11 12">
    <name type="scientific">Gelidibacter pelagius</name>
    <dbReference type="NCBI Taxonomy" id="2819985"/>
    <lineage>
        <taxon>Bacteria</taxon>
        <taxon>Pseudomonadati</taxon>
        <taxon>Bacteroidota</taxon>
        <taxon>Flavobacteriia</taxon>
        <taxon>Flavobacteriales</taxon>
        <taxon>Flavobacteriaceae</taxon>
        <taxon>Gelidibacter</taxon>
    </lineage>
</organism>
<evidence type="ECO:0000256" key="4">
    <source>
        <dbReference type="ARBA" id="ARBA00022723"/>
    </source>
</evidence>
<dbReference type="InterPro" id="IPR001431">
    <property type="entry name" value="Pept_M16_Zn_BS"/>
</dbReference>
<name>A0ABS3SVJ2_9FLAO</name>
<evidence type="ECO:0000256" key="2">
    <source>
        <dbReference type="ARBA" id="ARBA00007261"/>
    </source>
</evidence>
<dbReference type="Pfam" id="PF05193">
    <property type="entry name" value="Peptidase_M16_C"/>
    <property type="match status" value="2"/>
</dbReference>
<dbReference type="PANTHER" id="PTHR43690">
    <property type="entry name" value="NARDILYSIN"/>
    <property type="match status" value="1"/>
</dbReference>
<keyword evidence="3" id="KW-0645">Protease</keyword>
<dbReference type="Gene3D" id="3.30.830.10">
    <property type="entry name" value="Metalloenzyme, LuxS/M16 peptidase-like"/>
    <property type="match status" value="4"/>
</dbReference>